<proteinExistence type="inferred from homology"/>
<organism evidence="15 16">
    <name type="scientific">Brevundimonas balnearis</name>
    <dbReference type="NCBI Taxonomy" id="1572858"/>
    <lineage>
        <taxon>Bacteria</taxon>
        <taxon>Pseudomonadati</taxon>
        <taxon>Pseudomonadota</taxon>
        <taxon>Alphaproteobacteria</taxon>
        <taxon>Caulobacterales</taxon>
        <taxon>Caulobacteraceae</taxon>
        <taxon>Brevundimonas</taxon>
    </lineage>
</organism>
<gene>
    <name evidence="15" type="ORF">ACFFGE_08975</name>
</gene>
<comment type="subcellular location">
    <subcellularLocation>
        <location evidence="1">Cell membrane</location>
        <topology evidence="1">Multi-pass membrane protein</topology>
    </subcellularLocation>
</comment>
<dbReference type="PANTHER" id="PTHR30485">
    <property type="entry name" value="NI/FE-HYDROGENASE 1 B-TYPE CYTOCHROME SUBUNIT"/>
    <property type="match status" value="1"/>
</dbReference>
<dbReference type="RefSeq" id="WP_376835984.1">
    <property type="nucleotide sequence ID" value="NZ_JBHLSW010000006.1"/>
</dbReference>
<evidence type="ECO:0000256" key="10">
    <source>
        <dbReference type="ARBA" id="ARBA00023004"/>
    </source>
</evidence>
<evidence type="ECO:0000256" key="12">
    <source>
        <dbReference type="SAM" id="MobiDB-lite"/>
    </source>
</evidence>
<keyword evidence="10" id="KW-0408">Iron</keyword>
<dbReference type="InterPro" id="IPR051542">
    <property type="entry name" value="Hydrogenase_cytochrome"/>
</dbReference>
<keyword evidence="4" id="KW-1003">Cell membrane</keyword>
<sequence>MTAAPVPDDDLAAAPREADRHADRPLEGGRTDTYRHPPLVRVTHWINVAAVVILIMSGLNILAAHPHLYWGLRSTFADPWVSFETIPAWTMIPQGRDLARARDWHFFFAWVFVINGLVYLIWTLAKRRFQTRIWPTREDLGNFWPSVKEHARFHFPKDDEARTYNVLQKMTYAFMIVVVLPMMLITGLSMSPGFNAIGGVLLDLMGGRQSARTLHFIAGALIVGFIVVHVGLVVWTGFVNNMRAMITGWFVIEPSEPKDHR</sequence>
<keyword evidence="8" id="KW-0249">Electron transport</keyword>
<protein>
    <submittedName>
        <fullName evidence="15">Cytochrome b/b6 domain-containing protein</fullName>
    </submittedName>
</protein>
<feature type="transmembrane region" description="Helical" evidence="13">
    <location>
        <begin position="214"/>
        <end position="235"/>
    </location>
</feature>
<dbReference type="SUPFAM" id="SSF81342">
    <property type="entry name" value="Transmembrane di-heme cytochromes"/>
    <property type="match status" value="1"/>
</dbReference>
<feature type="domain" description="Cytochrome b561 bacterial/Ni-hydrogenase" evidence="14">
    <location>
        <begin position="35"/>
        <end position="248"/>
    </location>
</feature>
<keyword evidence="3" id="KW-0813">Transport</keyword>
<dbReference type="InterPro" id="IPR016174">
    <property type="entry name" value="Di-haem_cyt_TM"/>
</dbReference>
<keyword evidence="9 13" id="KW-1133">Transmembrane helix</keyword>
<keyword evidence="5" id="KW-0349">Heme</keyword>
<evidence type="ECO:0000256" key="5">
    <source>
        <dbReference type="ARBA" id="ARBA00022617"/>
    </source>
</evidence>
<evidence type="ECO:0000256" key="13">
    <source>
        <dbReference type="SAM" id="Phobius"/>
    </source>
</evidence>
<keyword evidence="16" id="KW-1185">Reference proteome</keyword>
<feature type="region of interest" description="Disordered" evidence="12">
    <location>
        <begin position="1"/>
        <end position="30"/>
    </location>
</feature>
<dbReference type="PANTHER" id="PTHR30485:SF1">
    <property type="entry name" value="CYTOCHROME YDHU-RELATED"/>
    <property type="match status" value="1"/>
</dbReference>
<evidence type="ECO:0000256" key="6">
    <source>
        <dbReference type="ARBA" id="ARBA00022692"/>
    </source>
</evidence>
<evidence type="ECO:0000313" key="16">
    <source>
        <dbReference type="Proteomes" id="UP001589906"/>
    </source>
</evidence>
<dbReference type="InterPro" id="IPR011577">
    <property type="entry name" value="Cyt_b561_bac/Ni-Hgenase"/>
</dbReference>
<evidence type="ECO:0000256" key="1">
    <source>
        <dbReference type="ARBA" id="ARBA00004651"/>
    </source>
</evidence>
<comment type="similarity">
    <text evidence="2">Belongs to the HupC/HyaC/HydC family.</text>
</comment>
<feature type="transmembrane region" description="Helical" evidence="13">
    <location>
        <begin position="104"/>
        <end position="125"/>
    </location>
</feature>
<evidence type="ECO:0000256" key="11">
    <source>
        <dbReference type="ARBA" id="ARBA00023136"/>
    </source>
</evidence>
<keyword evidence="7" id="KW-0479">Metal-binding</keyword>
<dbReference type="Gene3D" id="1.20.950.20">
    <property type="entry name" value="Transmembrane di-heme cytochromes, Chain C"/>
    <property type="match status" value="1"/>
</dbReference>
<dbReference type="PRINTS" id="PR00161">
    <property type="entry name" value="NIHGNASECYTB"/>
</dbReference>
<evidence type="ECO:0000259" key="14">
    <source>
        <dbReference type="Pfam" id="PF01292"/>
    </source>
</evidence>
<evidence type="ECO:0000313" key="15">
    <source>
        <dbReference type="EMBL" id="MFC0634010.1"/>
    </source>
</evidence>
<dbReference type="Pfam" id="PF01292">
    <property type="entry name" value="Ni_hydr_CYTB"/>
    <property type="match status" value="1"/>
</dbReference>
<evidence type="ECO:0000256" key="8">
    <source>
        <dbReference type="ARBA" id="ARBA00022982"/>
    </source>
</evidence>
<dbReference type="EMBL" id="JBHLSW010000006">
    <property type="protein sequence ID" value="MFC0634010.1"/>
    <property type="molecule type" value="Genomic_DNA"/>
</dbReference>
<accession>A0ABV6R325</accession>
<reference evidence="15 16" key="1">
    <citation type="submission" date="2024-09" db="EMBL/GenBank/DDBJ databases">
        <authorList>
            <person name="Sun Q."/>
            <person name="Mori K."/>
        </authorList>
    </citation>
    <scope>NUCLEOTIDE SEQUENCE [LARGE SCALE GENOMIC DNA]</scope>
    <source>
        <strain evidence="15 16">NCAIM B.02621</strain>
    </source>
</reference>
<name>A0ABV6R325_9CAUL</name>
<dbReference type="Proteomes" id="UP001589906">
    <property type="component" value="Unassembled WGS sequence"/>
</dbReference>
<evidence type="ECO:0000256" key="3">
    <source>
        <dbReference type="ARBA" id="ARBA00022448"/>
    </source>
</evidence>
<comment type="caution">
    <text evidence="15">The sequence shown here is derived from an EMBL/GenBank/DDBJ whole genome shotgun (WGS) entry which is preliminary data.</text>
</comment>
<evidence type="ECO:0000256" key="4">
    <source>
        <dbReference type="ARBA" id="ARBA00022475"/>
    </source>
</evidence>
<evidence type="ECO:0000256" key="9">
    <source>
        <dbReference type="ARBA" id="ARBA00022989"/>
    </source>
</evidence>
<keyword evidence="11 13" id="KW-0472">Membrane</keyword>
<feature type="compositionally biased region" description="Basic and acidic residues" evidence="12">
    <location>
        <begin position="16"/>
        <end position="30"/>
    </location>
</feature>
<dbReference type="InterPro" id="IPR000516">
    <property type="entry name" value="Ni-dep_Hydgase_cyt-B"/>
</dbReference>
<evidence type="ECO:0000256" key="7">
    <source>
        <dbReference type="ARBA" id="ARBA00022723"/>
    </source>
</evidence>
<feature type="transmembrane region" description="Helical" evidence="13">
    <location>
        <begin position="172"/>
        <end position="194"/>
    </location>
</feature>
<feature type="transmembrane region" description="Helical" evidence="13">
    <location>
        <begin position="45"/>
        <end position="64"/>
    </location>
</feature>
<keyword evidence="6 13" id="KW-0812">Transmembrane</keyword>
<evidence type="ECO:0000256" key="2">
    <source>
        <dbReference type="ARBA" id="ARBA00008622"/>
    </source>
</evidence>